<name>J1JF48_9HYPH</name>
<dbReference type="RefSeq" id="WP_007347964.1">
    <property type="nucleotide sequence ID" value="NZ_CALY02000005.1"/>
</dbReference>
<accession>J1JF48</accession>
<dbReference type="HOGENOM" id="CLU_3165059_0_0_5"/>
<organism evidence="1 2">
    <name type="scientific">Bartonella rattimassiliensis 15908</name>
    <dbReference type="NCBI Taxonomy" id="1094556"/>
    <lineage>
        <taxon>Bacteria</taxon>
        <taxon>Pseudomonadati</taxon>
        <taxon>Pseudomonadota</taxon>
        <taxon>Alphaproteobacteria</taxon>
        <taxon>Hyphomicrobiales</taxon>
        <taxon>Bartonellaceae</taxon>
        <taxon>Bartonella</taxon>
    </lineage>
</organism>
<dbReference type="EMBL" id="AILY01000057">
    <property type="protein sequence ID" value="EJF82720.1"/>
    <property type="molecule type" value="Genomic_DNA"/>
</dbReference>
<proteinExistence type="predicted"/>
<dbReference type="Proteomes" id="UP000001077">
    <property type="component" value="Unassembled WGS sequence"/>
</dbReference>
<reference evidence="1 2" key="1">
    <citation type="submission" date="2012-03" db="EMBL/GenBank/DDBJ databases">
        <title>The Genome Sequence of Bartonella rattimassiliensis 15908.</title>
        <authorList>
            <consortium name="The Broad Institute Genome Sequencing Platform"/>
            <consortium name="The Broad Institute Genome Sequencing Center for Infectious Disease"/>
            <person name="Feldgarden M."/>
            <person name="Kirby J."/>
            <person name="Kosoy M."/>
            <person name="Birtles R."/>
            <person name="Probert W.S."/>
            <person name="Chiaraviglio L."/>
            <person name="Young S.K."/>
            <person name="Zeng Q."/>
            <person name="Gargeya S."/>
            <person name="Fitzgerald M."/>
            <person name="Haas B."/>
            <person name="Abouelleil A."/>
            <person name="Alvarado L."/>
            <person name="Arachchi H.M."/>
            <person name="Berlin A."/>
            <person name="Chapman S.B."/>
            <person name="Gearin G."/>
            <person name="Goldberg J."/>
            <person name="Griggs A."/>
            <person name="Gujja S."/>
            <person name="Hansen M."/>
            <person name="Heiman D."/>
            <person name="Howarth C."/>
            <person name="Larimer J."/>
            <person name="Lui A."/>
            <person name="MacDonald P.J.P."/>
            <person name="McCowen C."/>
            <person name="Montmayeur A."/>
            <person name="Murphy C."/>
            <person name="Neiman D."/>
            <person name="Pearson M."/>
            <person name="Priest M."/>
            <person name="Roberts A."/>
            <person name="Saif S."/>
            <person name="Shea T."/>
            <person name="Sisk P."/>
            <person name="Stolte C."/>
            <person name="Sykes S."/>
            <person name="Wortman J."/>
            <person name="Nusbaum C."/>
            <person name="Birren B."/>
        </authorList>
    </citation>
    <scope>NUCLEOTIDE SEQUENCE [LARGE SCALE GENOMIC DNA]</scope>
    <source>
        <strain evidence="1 2">15908</strain>
    </source>
</reference>
<keyword evidence="2" id="KW-1185">Reference proteome</keyword>
<comment type="caution">
    <text evidence="1">The sequence shown here is derived from an EMBL/GenBank/DDBJ whole genome shotgun (WGS) entry which is preliminary data.</text>
</comment>
<dbReference type="OrthoDB" id="7923219at2"/>
<gene>
    <name evidence="1" type="ORF">MCY_01673</name>
</gene>
<dbReference type="AlphaFoldDB" id="J1JF48"/>
<evidence type="ECO:0000313" key="1">
    <source>
        <dbReference type="EMBL" id="EJF82720.1"/>
    </source>
</evidence>
<sequence length="47" mass="4992">MSIDSGNPIIHYAKKFLNSSSGNGSSPQTQIMTLAIAVDNNRDPTAK</sequence>
<protein>
    <submittedName>
        <fullName evidence="1">Uncharacterized protein</fullName>
    </submittedName>
</protein>
<evidence type="ECO:0000313" key="2">
    <source>
        <dbReference type="Proteomes" id="UP000001077"/>
    </source>
</evidence>